<gene>
    <name evidence="1" type="primary">ORF48013</name>
</gene>
<sequence>MKIEGFEESTYTLQAVGNLDTSVPYLVGGIKQELDEVSEDVISKDGFNMVNQVIQLQDINQPDLGGENDDRLIKNEIFTCTSWRYMDTDIKKVEIESTHHVEHLQLVCPDIVSENESKHIIYIDMAEDLERLPEEIRKFENTEDDTDDFEQIPNHSNTIEKIQNTNSDLCVTYTDIKKVVKEITSDVED</sequence>
<reference evidence="1" key="1">
    <citation type="submission" date="2014-12" db="EMBL/GenBank/DDBJ databases">
        <title>Insight into the proteome of Arion vulgaris.</title>
        <authorList>
            <person name="Aradska J."/>
            <person name="Bulat T."/>
            <person name="Smidak R."/>
            <person name="Sarate P."/>
            <person name="Gangsoo J."/>
            <person name="Sialana F."/>
            <person name="Bilban M."/>
            <person name="Lubec G."/>
        </authorList>
    </citation>
    <scope>NUCLEOTIDE SEQUENCE</scope>
    <source>
        <tissue evidence="1">Skin</tissue>
    </source>
</reference>
<dbReference type="EMBL" id="HACG01016491">
    <property type="protein sequence ID" value="CEK63356.1"/>
    <property type="molecule type" value="Transcribed_RNA"/>
</dbReference>
<name>A0A0B6Z639_9EUPU</name>
<feature type="non-terminal residue" evidence="1">
    <location>
        <position position="189"/>
    </location>
</feature>
<dbReference type="AlphaFoldDB" id="A0A0B6Z639"/>
<evidence type="ECO:0000313" key="1">
    <source>
        <dbReference type="EMBL" id="CEK63356.1"/>
    </source>
</evidence>
<proteinExistence type="predicted"/>
<accession>A0A0B6Z639</accession>
<protein>
    <submittedName>
        <fullName evidence="1">Uncharacterized protein</fullName>
    </submittedName>
</protein>
<organism evidence="1">
    <name type="scientific">Arion vulgaris</name>
    <dbReference type="NCBI Taxonomy" id="1028688"/>
    <lineage>
        <taxon>Eukaryota</taxon>
        <taxon>Metazoa</taxon>
        <taxon>Spiralia</taxon>
        <taxon>Lophotrochozoa</taxon>
        <taxon>Mollusca</taxon>
        <taxon>Gastropoda</taxon>
        <taxon>Heterobranchia</taxon>
        <taxon>Euthyneura</taxon>
        <taxon>Panpulmonata</taxon>
        <taxon>Eupulmonata</taxon>
        <taxon>Stylommatophora</taxon>
        <taxon>Helicina</taxon>
        <taxon>Arionoidea</taxon>
        <taxon>Arionidae</taxon>
        <taxon>Arion</taxon>
    </lineage>
</organism>